<name>A0A4C2AE86_EUMVA</name>
<comment type="caution">
    <text evidence="1">The sequence shown here is derived from an EMBL/GenBank/DDBJ whole genome shotgun (WGS) entry which is preliminary data.</text>
</comment>
<sequence>MSLSDEPLEVLAEASKTTRSFVVELSGSYAMVRHDQDDSEESKNNFLSTLFVTRFTCDPESSKARNMQLRPLAPTSFILAVASNTQVVSMNCLFVVDTIGESLIDVVGDFCVCL</sequence>
<keyword evidence="2" id="KW-1185">Reference proteome</keyword>
<dbReference type="EMBL" id="BGZK01002942">
    <property type="protein sequence ID" value="GBP97494.1"/>
    <property type="molecule type" value="Genomic_DNA"/>
</dbReference>
<reference evidence="1 2" key="1">
    <citation type="journal article" date="2019" name="Commun. Biol.">
        <title>The bagworm genome reveals a unique fibroin gene that provides high tensile strength.</title>
        <authorList>
            <person name="Kono N."/>
            <person name="Nakamura H."/>
            <person name="Ohtoshi R."/>
            <person name="Tomita M."/>
            <person name="Numata K."/>
            <person name="Arakawa K."/>
        </authorList>
    </citation>
    <scope>NUCLEOTIDE SEQUENCE [LARGE SCALE GENOMIC DNA]</scope>
</reference>
<dbReference type="AlphaFoldDB" id="A0A4C2AE86"/>
<organism evidence="1 2">
    <name type="scientific">Eumeta variegata</name>
    <name type="common">Bagworm moth</name>
    <name type="synonym">Eumeta japonica</name>
    <dbReference type="NCBI Taxonomy" id="151549"/>
    <lineage>
        <taxon>Eukaryota</taxon>
        <taxon>Metazoa</taxon>
        <taxon>Ecdysozoa</taxon>
        <taxon>Arthropoda</taxon>
        <taxon>Hexapoda</taxon>
        <taxon>Insecta</taxon>
        <taxon>Pterygota</taxon>
        <taxon>Neoptera</taxon>
        <taxon>Endopterygota</taxon>
        <taxon>Lepidoptera</taxon>
        <taxon>Glossata</taxon>
        <taxon>Ditrysia</taxon>
        <taxon>Tineoidea</taxon>
        <taxon>Psychidae</taxon>
        <taxon>Oiketicinae</taxon>
        <taxon>Eumeta</taxon>
    </lineage>
</organism>
<protein>
    <submittedName>
        <fullName evidence="1">Uncharacterized protein</fullName>
    </submittedName>
</protein>
<gene>
    <name evidence="1" type="ORF">EVAR_63663_1</name>
</gene>
<evidence type="ECO:0000313" key="2">
    <source>
        <dbReference type="Proteomes" id="UP000299102"/>
    </source>
</evidence>
<evidence type="ECO:0000313" key="1">
    <source>
        <dbReference type="EMBL" id="GBP97494.1"/>
    </source>
</evidence>
<accession>A0A4C2AE86</accession>
<proteinExistence type="predicted"/>
<dbReference type="Proteomes" id="UP000299102">
    <property type="component" value="Unassembled WGS sequence"/>
</dbReference>